<comment type="subcellular location">
    <subcellularLocation>
        <location evidence="8">Endoplasmic reticulum membrane</location>
        <topology evidence="8">Multi-pass membrane protein</topology>
    </subcellularLocation>
    <subcellularLocation>
        <location evidence="1">Membrane</location>
        <topology evidence="1">Multi-pass membrane protein</topology>
    </subcellularLocation>
</comment>
<name>A0A409YII7_9AGAR</name>
<proteinExistence type="inferred from homology"/>
<keyword evidence="8" id="KW-0808">Transferase</keyword>
<dbReference type="InParanoid" id="A0A409YII7"/>
<dbReference type="PANTHER" id="PTHR20661:SF0">
    <property type="entry name" value="PHOSPHATIDYLINOSITOL-GLYCAN BIOSYNTHESIS CLASS W PROTEIN"/>
    <property type="match status" value="1"/>
</dbReference>
<dbReference type="FunCoup" id="A0A409YII7">
    <property type="interactions" value="89"/>
</dbReference>
<feature type="compositionally biased region" description="Polar residues" evidence="9">
    <location>
        <begin position="393"/>
        <end position="402"/>
    </location>
</feature>
<dbReference type="UniPathway" id="UPA00196"/>
<evidence type="ECO:0000256" key="2">
    <source>
        <dbReference type="ARBA" id="ARBA00004687"/>
    </source>
</evidence>
<keyword evidence="7 8" id="KW-0472">Membrane</keyword>
<comment type="similarity">
    <text evidence="3 8">Belongs to the PIGW family.</text>
</comment>
<evidence type="ECO:0000256" key="6">
    <source>
        <dbReference type="ARBA" id="ARBA00022989"/>
    </source>
</evidence>
<keyword evidence="5 8" id="KW-0812">Transmembrane</keyword>
<reference evidence="10 11" key="1">
    <citation type="journal article" date="2018" name="Evol. Lett.">
        <title>Horizontal gene cluster transfer increased hallucinogenic mushroom diversity.</title>
        <authorList>
            <person name="Reynolds H.T."/>
            <person name="Vijayakumar V."/>
            <person name="Gluck-Thaler E."/>
            <person name="Korotkin H.B."/>
            <person name="Matheny P.B."/>
            <person name="Slot J.C."/>
        </authorList>
    </citation>
    <scope>NUCLEOTIDE SEQUENCE [LARGE SCALE GENOMIC DNA]</scope>
    <source>
        <strain evidence="10 11">SRW20</strain>
    </source>
</reference>
<evidence type="ECO:0000313" key="11">
    <source>
        <dbReference type="Proteomes" id="UP000284706"/>
    </source>
</evidence>
<sequence length="474" mass="51676">MGESYKQAKENFVSGATGSSITHVNLISLVALSAVALYAAIRTRTPPSRQISFFASWAILVFPMLLSMTVAANHPLYLNILLLIPAAIVLRYPKTESGTPLPSSQPASPVAQTRMPTNVFTPDDESEGRRAARLEPLPALTTYRAHMMLMTVLAILAVDFPVFPRSLAKCETFGVSLMDLGVGSFVFSQGVVSAIPIVKDASYLQAPLLPKLIKVTRKCLPIIALGLVRVLLVKGTEYPEHVTEYGVHWNFFITLAVLPILQVCLHPFLVKFPISMVGVLVAIAQHIALSHFKLKEYVLSAPRTSLLSANKEGLVSLLGEDFHSGHDFVSISDTEVRVLRIGYLAIQLLGLSAGTLILPPTPSFFRRRQQALVKDGPSGRKRRDSDPPAATDVRQNIAASSSESRKTSEVDLSAPRQLDKTATELCAYAILWWSLLGLARLTRLDGRWSGEGVSRRMVSSTIDFACVSCSKIPC</sequence>
<evidence type="ECO:0000256" key="3">
    <source>
        <dbReference type="ARBA" id="ARBA00007559"/>
    </source>
</evidence>
<dbReference type="STRING" id="231916.A0A409YII7"/>
<keyword evidence="6 8" id="KW-1133">Transmembrane helix</keyword>
<protein>
    <recommendedName>
        <fullName evidence="8">GPI-anchored wall transfer protein</fullName>
        <ecNumber evidence="8">2.3.-.-</ecNumber>
    </recommendedName>
</protein>
<dbReference type="GO" id="GO:0005789">
    <property type="term" value="C:endoplasmic reticulum membrane"/>
    <property type="evidence" value="ECO:0007669"/>
    <property type="project" value="UniProtKB-SubCell"/>
</dbReference>
<dbReference type="InterPro" id="IPR009447">
    <property type="entry name" value="PIGW/GWT1"/>
</dbReference>
<keyword evidence="4 8" id="KW-0337">GPI-anchor biosynthesis</keyword>
<feature type="region of interest" description="Disordered" evidence="9">
    <location>
        <begin position="374"/>
        <end position="413"/>
    </location>
</feature>
<feature type="region of interest" description="Disordered" evidence="9">
    <location>
        <begin position="96"/>
        <end position="127"/>
    </location>
</feature>
<evidence type="ECO:0000256" key="5">
    <source>
        <dbReference type="ARBA" id="ARBA00022692"/>
    </source>
</evidence>
<accession>A0A409YII7</accession>
<dbReference type="Pfam" id="PF06423">
    <property type="entry name" value="GWT1"/>
    <property type="match status" value="1"/>
</dbReference>
<keyword evidence="8" id="KW-0012">Acyltransferase</keyword>
<comment type="pathway">
    <text evidence="2 8">Glycolipid biosynthesis; glycosylphosphatidylinositol-anchor biosynthesis.</text>
</comment>
<dbReference type="Proteomes" id="UP000284706">
    <property type="component" value="Unassembled WGS sequence"/>
</dbReference>
<evidence type="ECO:0000256" key="9">
    <source>
        <dbReference type="SAM" id="MobiDB-lite"/>
    </source>
</evidence>
<dbReference type="GO" id="GO:0072659">
    <property type="term" value="P:protein localization to plasma membrane"/>
    <property type="evidence" value="ECO:0007669"/>
    <property type="project" value="TreeGrafter"/>
</dbReference>
<dbReference type="GO" id="GO:0032216">
    <property type="term" value="F:glucosaminyl-phosphatidylinositol O-acyltransferase activity"/>
    <property type="evidence" value="ECO:0007669"/>
    <property type="project" value="TreeGrafter"/>
</dbReference>
<comment type="caution">
    <text evidence="8">Lacks conserved residue(s) required for the propagation of feature annotation.</text>
</comment>
<evidence type="ECO:0000256" key="1">
    <source>
        <dbReference type="ARBA" id="ARBA00004141"/>
    </source>
</evidence>
<comment type="caution">
    <text evidence="10">The sequence shown here is derived from an EMBL/GenBank/DDBJ whole genome shotgun (WGS) entry which is preliminary data.</text>
</comment>
<dbReference type="AlphaFoldDB" id="A0A409YII7"/>
<dbReference type="EMBL" id="NHYE01000816">
    <property type="protein sequence ID" value="PPR02804.1"/>
    <property type="molecule type" value="Genomic_DNA"/>
</dbReference>
<dbReference type="GO" id="GO:0006506">
    <property type="term" value="P:GPI anchor biosynthetic process"/>
    <property type="evidence" value="ECO:0007669"/>
    <property type="project" value="UniProtKB-UniPathway"/>
</dbReference>
<dbReference type="EC" id="2.3.-.-" evidence="8"/>
<evidence type="ECO:0000256" key="4">
    <source>
        <dbReference type="ARBA" id="ARBA00022502"/>
    </source>
</evidence>
<dbReference type="PANTHER" id="PTHR20661">
    <property type="entry name" value="PHOSPHATIDYLINOSITOL-GLYCAN BIOSYNTHESIS CLASS W PROTEIN"/>
    <property type="match status" value="1"/>
</dbReference>
<organism evidence="10 11">
    <name type="scientific">Gymnopilus dilepis</name>
    <dbReference type="NCBI Taxonomy" id="231916"/>
    <lineage>
        <taxon>Eukaryota</taxon>
        <taxon>Fungi</taxon>
        <taxon>Dikarya</taxon>
        <taxon>Basidiomycota</taxon>
        <taxon>Agaricomycotina</taxon>
        <taxon>Agaricomycetes</taxon>
        <taxon>Agaricomycetidae</taxon>
        <taxon>Agaricales</taxon>
        <taxon>Agaricineae</taxon>
        <taxon>Hymenogastraceae</taxon>
        <taxon>Gymnopilus</taxon>
    </lineage>
</organism>
<feature type="transmembrane region" description="Helical" evidence="8">
    <location>
        <begin position="20"/>
        <end position="41"/>
    </location>
</feature>
<keyword evidence="8" id="KW-0256">Endoplasmic reticulum</keyword>
<evidence type="ECO:0000313" key="10">
    <source>
        <dbReference type="EMBL" id="PPR02804.1"/>
    </source>
</evidence>
<feature type="compositionally biased region" description="Polar residues" evidence="9">
    <location>
        <begin position="96"/>
        <end position="120"/>
    </location>
</feature>
<evidence type="ECO:0000256" key="8">
    <source>
        <dbReference type="RuleBase" id="RU280819"/>
    </source>
</evidence>
<dbReference type="OrthoDB" id="15270at2759"/>
<comment type="function">
    <text evidence="8">A acetyltransferase, which acetylates the inositol ring of phosphatidylinositol during biosynthesis of GPI-anchor.</text>
</comment>
<gene>
    <name evidence="10" type="ORF">CVT26_009590</name>
</gene>
<keyword evidence="11" id="KW-1185">Reference proteome</keyword>
<feature type="transmembrane region" description="Helical" evidence="8">
    <location>
        <begin position="53"/>
        <end position="70"/>
    </location>
</feature>
<evidence type="ECO:0000256" key="7">
    <source>
        <dbReference type="ARBA" id="ARBA00023136"/>
    </source>
</evidence>